<dbReference type="RefSeq" id="WP_274139724.1">
    <property type="nucleotide sequence ID" value="NZ_JAJUBB010000001.1"/>
</dbReference>
<comment type="caution">
    <text evidence="3">The sequence shown here is derived from an EMBL/GenBank/DDBJ whole genome shotgun (WGS) entry which is preliminary data.</text>
</comment>
<dbReference type="PANTHER" id="PTHR47870">
    <property type="entry name" value="CYTOCHROME C-TYPE BIOGENESIS PROTEIN CCMH"/>
    <property type="match status" value="1"/>
</dbReference>
<organism evidence="3 4">
    <name type="scientific">Enterovibrio qingdaonensis</name>
    <dbReference type="NCBI Taxonomy" id="2899818"/>
    <lineage>
        <taxon>Bacteria</taxon>
        <taxon>Pseudomonadati</taxon>
        <taxon>Pseudomonadota</taxon>
        <taxon>Gammaproteobacteria</taxon>
        <taxon>Vibrionales</taxon>
        <taxon>Vibrionaceae</taxon>
        <taxon>Enterovibrio</taxon>
    </lineage>
</organism>
<dbReference type="SUPFAM" id="SSF48452">
    <property type="entry name" value="TPR-like"/>
    <property type="match status" value="1"/>
</dbReference>
<feature type="transmembrane region" description="Helical" evidence="1">
    <location>
        <begin position="30"/>
        <end position="53"/>
    </location>
</feature>
<dbReference type="InterPro" id="IPR011990">
    <property type="entry name" value="TPR-like_helical_dom_sf"/>
</dbReference>
<feature type="chain" id="PRO_5045644547" description="Formate-dependent nitrite reductase complex subunit NrfG" evidence="2">
    <location>
        <begin position="21"/>
        <end position="214"/>
    </location>
</feature>
<proteinExistence type="predicted"/>
<evidence type="ECO:0000313" key="4">
    <source>
        <dbReference type="Proteomes" id="UP001149821"/>
    </source>
</evidence>
<dbReference type="PANTHER" id="PTHR47870:SF2">
    <property type="entry name" value="FORMATE-DEPENDENT NITRITE REDUCTASE COMPLEX SUBUNIT NRFF"/>
    <property type="match status" value="1"/>
</dbReference>
<dbReference type="Proteomes" id="UP001149821">
    <property type="component" value="Unassembled WGS sequence"/>
</dbReference>
<keyword evidence="4" id="KW-1185">Reference proteome</keyword>
<evidence type="ECO:0000256" key="2">
    <source>
        <dbReference type="SAM" id="SignalP"/>
    </source>
</evidence>
<evidence type="ECO:0000256" key="1">
    <source>
        <dbReference type="SAM" id="Phobius"/>
    </source>
</evidence>
<dbReference type="Gene3D" id="1.25.40.10">
    <property type="entry name" value="Tetratricopeptide repeat domain"/>
    <property type="match status" value="1"/>
</dbReference>
<evidence type="ECO:0000313" key="3">
    <source>
        <dbReference type="EMBL" id="MDD1779885.1"/>
    </source>
</evidence>
<dbReference type="InterPro" id="IPR051263">
    <property type="entry name" value="C-type_cytochrome_biogenesis"/>
</dbReference>
<gene>
    <name evidence="3" type="ORF">LRP49_01630</name>
</gene>
<reference evidence="3" key="1">
    <citation type="submission" date="2021-12" db="EMBL/GenBank/DDBJ databases">
        <title>Enterovibrio ZSDZ35 sp. nov. and Enterovibrio ZSDZ42 sp. nov., isolated from coastal seawater in Qingdao.</title>
        <authorList>
            <person name="Zhang P."/>
        </authorList>
    </citation>
    <scope>NUCLEOTIDE SEQUENCE</scope>
    <source>
        <strain evidence="3">ZSDZ35</strain>
    </source>
</reference>
<dbReference type="EMBL" id="JAJUBB010000001">
    <property type="protein sequence ID" value="MDD1779885.1"/>
    <property type="molecule type" value="Genomic_DNA"/>
</dbReference>
<keyword evidence="2" id="KW-0732">Signal</keyword>
<keyword evidence="1" id="KW-1133">Transmembrane helix</keyword>
<keyword evidence="1" id="KW-0472">Membrane</keyword>
<accession>A0ABT5QFY2</accession>
<sequence length="214" mass="23824">MDFVVVFFAFCCCLTVAATAAAFKRRSQKVGVFLILSSFSLIAFLSTSLYHLLGEPALALISQSDTSTKNTTNSISNLEKLQSALREEKQNGALWFELGGEYMDRGEFENASLVYHYAEKLSDTPNADIYAARASARYYQQHQRLDSVASDWLKTALEIDDTNVSALTLIATDHYLSGQYQKAIDTWVRVLDANHSSTDRESIITSINHAKAML</sequence>
<name>A0ABT5QFY2_9GAMM</name>
<evidence type="ECO:0008006" key="5">
    <source>
        <dbReference type="Google" id="ProtNLM"/>
    </source>
</evidence>
<keyword evidence="1" id="KW-0812">Transmembrane</keyword>
<feature type="signal peptide" evidence="2">
    <location>
        <begin position="1"/>
        <end position="20"/>
    </location>
</feature>
<protein>
    <recommendedName>
        <fullName evidence="5">Formate-dependent nitrite reductase complex subunit NrfG</fullName>
    </recommendedName>
</protein>